<gene>
    <name evidence="5 7" type="primary">ureE</name>
    <name evidence="7" type="ORF">IFO67_04595</name>
</gene>
<dbReference type="CDD" id="cd00571">
    <property type="entry name" value="UreE"/>
    <property type="match status" value="1"/>
</dbReference>
<evidence type="ECO:0000256" key="2">
    <source>
        <dbReference type="ARBA" id="ARBA00022490"/>
    </source>
</evidence>
<proteinExistence type="inferred from homology"/>
<dbReference type="NCBIfam" id="NF009751">
    <property type="entry name" value="PRK13261.1-1"/>
    <property type="match status" value="1"/>
</dbReference>
<protein>
    <recommendedName>
        <fullName evidence="5">Urease accessory protein UreE</fullName>
    </recommendedName>
</protein>
<evidence type="ECO:0000259" key="6">
    <source>
        <dbReference type="SMART" id="SM00988"/>
    </source>
</evidence>
<dbReference type="HAMAP" id="MF_00822">
    <property type="entry name" value="UreE"/>
    <property type="match status" value="1"/>
</dbReference>
<comment type="similarity">
    <text evidence="5">Belongs to the UreE family.</text>
</comment>
<dbReference type="InterPro" id="IPR036118">
    <property type="entry name" value="UreE_N_sf"/>
</dbReference>
<evidence type="ECO:0000256" key="5">
    <source>
        <dbReference type="HAMAP-Rule" id="MF_00822"/>
    </source>
</evidence>
<feature type="domain" description="UreE urease accessory N-terminal" evidence="6">
    <location>
        <begin position="2"/>
        <end position="64"/>
    </location>
</feature>
<dbReference type="SUPFAM" id="SSF69287">
    <property type="entry name" value="Urease metallochaperone UreE, N-terminal domain"/>
    <property type="match status" value="1"/>
</dbReference>
<dbReference type="Pfam" id="PF05194">
    <property type="entry name" value="UreE_C"/>
    <property type="match status" value="1"/>
</dbReference>
<comment type="subcellular location">
    <subcellularLocation>
        <location evidence="1 5">Cytoplasm</location>
    </subcellularLocation>
</comment>
<comment type="function">
    <text evidence="5">Involved in urease metallocenter assembly. Binds nickel. Probably functions as a nickel donor during metallocenter assembly.</text>
</comment>
<keyword evidence="2 5" id="KW-0963">Cytoplasm</keyword>
<name>A0ABR9B7A0_9RHOO</name>
<evidence type="ECO:0000313" key="8">
    <source>
        <dbReference type="Proteomes" id="UP000603602"/>
    </source>
</evidence>
<keyword evidence="8" id="KW-1185">Reference proteome</keyword>
<organism evidence="7 8">
    <name type="scientific">Thauera sedimentorum</name>
    <dbReference type="NCBI Taxonomy" id="2767595"/>
    <lineage>
        <taxon>Bacteria</taxon>
        <taxon>Pseudomonadati</taxon>
        <taxon>Pseudomonadota</taxon>
        <taxon>Betaproteobacteria</taxon>
        <taxon>Rhodocyclales</taxon>
        <taxon>Zoogloeaceae</taxon>
        <taxon>Thauera</taxon>
    </lineage>
</organism>
<dbReference type="Gene3D" id="3.30.70.790">
    <property type="entry name" value="UreE, C-terminal domain"/>
    <property type="match status" value="1"/>
</dbReference>
<dbReference type="InterPro" id="IPR012406">
    <property type="entry name" value="UreE"/>
</dbReference>
<dbReference type="Proteomes" id="UP000603602">
    <property type="component" value="Unassembled WGS sequence"/>
</dbReference>
<dbReference type="EMBL" id="JACYTO010000001">
    <property type="protein sequence ID" value="MBD8502152.1"/>
    <property type="molecule type" value="Genomic_DNA"/>
</dbReference>
<sequence length="161" mass="17177">MLLIETLYTGHAVASEHLELSFEYRTKSRLRATLKSGEEVGLFLPRGTILRGGMKLAAADGRIVEVLAAPEELLEVRCADALELARAAYHLGNRHVAVELGEGWLRIQADHVLEGMLAGLGATVTAVTAPFEPEAGAYAHGHQHPGEGSSAARIHVMGGSY</sequence>
<dbReference type="SUPFAM" id="SSF69737">
    <property type="entry name" value="Urease metallochaperone UreE, C-terminal domain"/>
    <property type="match status" value="1"/>
</dbReference>
<keyword evidence="4 5" id="KW-0143">Chaperone</keyword>
<dbReference type="SMART" id="SM00988">
    <property type="entry name" value="UreE_N"/>
    <property type="match status" value="1"/>
</dbReference>
<accession>A0ABR9B7A0</accession>
<evidence type="ECO:0000313" key="7">
    <source>
        <dbReference type="EMBL" id="MBD8502152.1"/>
    </source>
</evidence>
<evidence type="ECO:0000256" key="4">
    <source>
        <dbReference type="ARBA" id="ARBA00023186"/>
    </source>
</evidence>
<dbReference type="InterPro" id="IPR007864">
    <property type="entry name" value="UreE_C_dom"/>
</dbReference>
<keyword evidence="3 5" id="KW-0533">Nickel</keyword>
<dbReference type="PIRSF" id="PIRSF036402">
    <property type="entry name" value="Ureas_acces_UreE"/>
    <property type="match status" value="1"/>
</dbReference>
<dbReference type="InterPro" id="IPR004029">
    <property type="entry name" value="UreE_N"/>
</dbReference>
<reference evidence="8" key="1">
    <citation type="submission" date="2023-07" db="EMBL/GenBank/DDBJ databases">
        <title>Thauera sp. CAU 1555 isolated from sand of Yaerae Beach.</title>
        <authorList>
            <person name="Kim W."/>
        </authorList>
    </citation>
    <scope>NUCLEOTIDE SEQUENCE [LARGE SCALE GENOMIC DNA]</scope>
    <source>
        <strain evidence="8">CAU 1555</strain>
    </source>
</reference>
<dbReference type="Pfam" id="PF02814">
    <property type="entry name" value="UreE_N"/>
    <property type="match status" value="1"/>
</dbReference>
<comment type="caution">
    <text evidence="7">The sequence shown here is derived from an EMBL/GenBank/DDBJ whole genome shotgun (WGS) entry which is preliminary data.</text>
</comment>
<evidence type="ECO:0000256" key="1">
    <source>
        <dbReference type="ARBA" id="ARBA00004496"/>
    </source>
</evidence>
<dbReference type="Gene3D" id="2.60.260.20">
    <property type="entry name" value="Urease metallochaperone UreE, N-terminal domain"/>
    <property type="match status" value="1"/>
</dbReference>
<evidence type="ECO:0000256" key="3">
    <source>
        <dbReference type="ARBA" id="ARBA00022596"/>
    </source>
</evidence>
<dbReference type="RefSeq" id="WP_187717957.1">
    <property type="nucleotide sequence ID" value="NZ_JACTAH010000001.1"/>
</dbReference>